<accession>A0A2J4PNE1</accession>
<evidence type="ECO:0000313" key="1">
    <source>
        <dbReference type="EMBL" id="PLL20316.1"/>
    </source>
</evidence>
<evidence type="ECO:0000313" key="2">
    <source>
        <dbReference type="Proteomes" id="UP000234505"/>
    </source>
</evidence>
<reference evidence="1 2" key="2">
    <citation type="submission" date="2018-01" db="EMBL/GenBank/DDBJ databases">
        <title>Genomic study of Klebsiella pneumoniae.</title>
        <authorList>
            <person name="Yang Y."/>
            <person name="Bicalho R."/>
        </authorList>
    </citation>
    <scope>NUCLEOTIDE SEQUENCE [LARGE SCALE GENOMIC DNA]</scope>
    <source>
        <strain evidence="1 2">A11</strain>
    </source>
</reference>
<comment type="caution">
    <text evidence="1">The sequence shown here is derived from an EMBL/GenBank/DDBJ whole genome shotgun (WGS) entry which is preliminary data.</text>
</comment>
<gene>
    <name evidence="1" type="ORF">CWN50_31375</name>
</gene>
<dbReference type="AlphaFoldDB" id="A0A2J4PNE1"/>
<proteinExistence type="predicted"/>
<sequence length="22" mass="2347">MSKSDVFHLGLTKNDLQGATLA</sequence>
<organism evidence="1 2">
    <name type="scientific">Klebsiella michiganensis</name>
    <dbReference type="NCBI Taxonomy" id="1134687"/>
    <lineage>
        <taxon>Bacteria</taxon>
        <taxon>Pseudomonadati</taxon>
        <taxon>Pseudomonadota</taxon>
        <taxon>Gammaproteobacteria</taxon>
        <taxon>Enterobacterales</taxon>
        <taxon>Enterobacteriaceae</taxon>
        <taxon>Klebsiella/Raoultella group</taxon>
        <taxon>Klebsiella</taxon>
    </lineage>
</organism>
<dbReference type="Proteomes" id="UP000234505">
    <property type="component" value="Unassembled WGS sequence"/>
</dbReference>
<name>A0A2J4PNE1_9ENTR</name>
<feature type="non-terminal residue" evidence="1">
    <location>
        <position position="22"/>
    </location>
</feature>
<protein>
    <submittedName>
        <fullName evidence="1">Uridine phosphorylase</fullName>
    </submittedName>
</protein>
<reference evidence="1 2" key="1">
    <citation type="submission" date="2017-11" db="EMBL/GenBank/DDBJ databases">
        <authorList>
            <person name="Han C.G."/>
        </authorList>
    </citation>
    <scope>NUCLEOTIDE SEQUENCE [LARGE SCALE GENOMIC DNA]</scope>
    <source>
        <strain evidence="1 2">A11</strain>
    </source>
</reference>
<dbReference type="EMBL" id="PIDS01001710">
    <property type="protein sequence ID" value="PLL20316.1"/>
    <property type="molecule type" value="Genomic_DNA"/>
</dbReference>